<dbReference type="Proteomes" id="UP000198510">
    <property type="component" value="Unassembled WGS sequence"/>
</dbReference>
<feature type="domain" description="RNA polymerase sigma factor 70 region 4 type 2" evidence="6">
    <location>
        <begin position="140"/>
        <end position="189"/>
    </location>
</feature>
<keyword evidence="4" id="KW-0804">Transcription</keyword>
<evidence type="ECO:0000256" key="3">
    <source>
        <dbReference type="ARBA" id="ARBA00023082"/>
    </source>
</evidence>
<reference evidence="7 8" key="1">
    <citation type="submission" date="2016-10" db="EMBL/GenBank/DDBJ databases">
        <authorList>
            <person name="de Groot N.N."/>
        </authorList>
    </citation>
    <scope>NUCLEOTIDE SEQUENCE [LARGE SCALE GENOMIC DNA]</scope>
    <source>
        <strain evidence="7 8">DSM 25186</strain>
    </source>
</reference>
<evidence type="ECO:0000256" key="4">
    <source>
        <dbReference type="ARBA" id="ARBA00023163"/>
    </source>
</evidence>
<sequence length="210" mass="24513">MQVLPAADCTSPPQGTARPNDERLWAQMQQGHADALDALYRRYVQLLYNYGRKLVADGTVVEDAIQDLFVELWRRRQDLSATTSVKFYLLKAFKQKLLRRMDHDRRMLARHARADFYDFEVAHSHEFQLITDQISREEKERLTRALAALTPRQKEAIFLKYYEKLSFQEVAELLNLSVKATYKLMGRAIGTLREHMQHVSIFVIAGWLAL</sequence>
<dbReference type="STRING" id="1075417.SAMN05421823_110167"/>
<dbReference type="GO" id="GO:0006352">
    <property type="term" value="P:DNA-templated transcription initiation"/>
    <property type="evidence" value="ECO:0007669"/>
    <property type="project" value="InterPro"/>
</dbReference>
<evidence type="ECO:0000259" key="6">
    <source>
        <dbReference type="Pfam" id="PF08281"/>
    </source>
</evidence>
<dbReference type="Gene3D" id="1.10.10.10">
    <property type="entry name" value="Winged helix-like DNA-binding domain superfamily/Winged helix DNA-binding domain"/>
    <property type="match status" value="1"/>
</dbReference>
<dbReference type="InterPro" id="IPR036388">
    <property type="entry name" value="WH-like_DNA-bd_sf"/>
</dbReference>
<evidence type="ECO:0000259" key="5">
    <source>
        <dbReference type="Pfam" id="PF04542"/>
    </source>
</evidence>
<dbReference type="AlphaFoldDB" id="A0A1G9QGK2"/>
<feature type="domain" description="RNA polymerase sigma-70 region 2" evidence="5">
    <location>
        <begin position="39"/>
        <end position="103"/>
    </location>
</feature>
<protein>
    <submittedName>
        <fullName evidence="7">RNA polymerase sigma factor, sigma-70 family</fullName>
    </submittedName>
</protein>
<dbReference type="InterPro" id="IPR013249">
    <property type="entry name" value="RNA_pol_sigma70_r4_t2"/>
</dbReference>
<keyword evidence="2" id="KW-0805">Transcription regulation</keyword>
<dbReference type="NCBIfam" id="TIGR02937">
    <property type="entry name" value="sigma70-ECF"/>
    <property type="match status" value="1"/>
</dbReference>
<evidence type="ECO:0000256" key="1">
    <source>
        <dbReference type="ARBA" id="ARBA00010641"/>
    </source>
</evidence>
<dbReference type="CDD" id="cd06171">
    <property type="entry name" value="Sigma70_r4"/>
    <property type="match status" value="1"/>
</dbReference>
<gene>
    <name evidence="7" type="ORF">SAMN05421823_110167</name>
</gene>
<dbReference type="Gene3D" id="1.10.1740.10">
    <property type="match status" value="1"/>
</dbReference>
<dbReference type="OrthoDB" id="9150024at2"/>
<dbReference type="Pfam" id="PF04542">
    <property type="entry name" value="Sigma70_r2"/>
    <property type="match status" value="1"/>
</dbReference>
<evidence type="ECO:0000313" key="8">
    <source>
        <dbReference type="Proteomes" id="UP000198510"/>
    </source>
</evidence>
<dbReference type="InterPro" id="IPR013325">
    <property type="entry name" value="RNA_pol_sigma_r2"/>
</dbReference>
<dbReference type="GO" id="GO:0003677">
    <property type="term" value="F:DNA binding"/>
    <property type="evidence" value="ECO:0007669"/>
    <property type="project" value="InterPro"/>
</dbReference>
<accession>A0A1G9QGK2</accession>
<dbReference type="RefSeq" id="WP_089686231.1">
    <property type="nucleotide sequence ID" value="NZ_FNFO01000010.1"/>
</dbReference>
<dbReference type="InterPro" id="IPR013324">
    <property type="entry name" value="RNA_pol_sigma_r3/r4-like"/>
</dbReference>
<dbReference type="InterPro" id="IPR039425">
    <property type="entry name" value="RNA_pol_sigma-70-like"/>
</dbReference>
<dbReference type="InterPro" id="IPR007627">
    <property type="entry name" value="RNA_pol_sigma70_r2"/>
</dbReference>
<keyword evidence="8" id="KW-1185">Reference proteome</keyword>
<evidence type="ECO:0000256" key="2">
    <source>
        <dbReference type="ARBA" id="ARBA00023015"/>
    </source>
</evidence>
<organism evidence="7 8">
    <name type="scientific">Catalinimonas alkaloidigena</name>
    <dbReference type="NCBI Taxonomy" id="1075417"/>
    <lineage>
        <taxon>Bacteria</taxon>
        <taxon>Pseudomonadati</taxon>
        <taxon>Bacteroidota</taxon>
        <taxon>Cytophagia</taxon>
        <taxon>Cytophagales</taxon>
        <taxon>Catalimonadaceae</taxon>
        <taxon>Catalinimonas</taxon>
    </lineage>
</organism>
<keyword evidence="3" id="KW-0731">Sigma factor</keyword>
<dbReference type="Pfam" id="PF08281">
    <property type="entry name" value="Sigma70_r4_2"/>
    <property type="match status" value="1"/>
</dbReference>
<dbReference type="GO" id="GO:0016987">
    <property type="term" value="F:sigma factor activity"/>
    <property type="evidence" value="ECO:0007669"/>
    <property type="project" value="UniProtKB-KW"/>
</dbReference>
<dbReference type="SUPFAM" id="SSF88946">
    <property type="entry name" value="Sigma2 domain of RNA polymerase sigma factors"/>
    <property type="match status" value="1"/>
</dbReference>
<comment type="similarity">
    <text evidence="1">Belongs to the sigma-70 factor family. ECF subfamily.</text>
</comment>
<proteinExistence type="inferred from homology"/>
<dbReference type="PANTHER" id="PTHR43133">
    <property type="entry name" value="RNA POLYMERASE ECF-TYPE SIGMA FACTO"/>
    <property type="match status" value="1"/>
</dbReference>
<evidence type="ECO:0000313" key="7">
    <source>
        <dbReference type="EMBL" id="SDM10224.1"/>
    </source>
</evidence>
<dbReference type="PANTHER" id="PTHR43133:SF46">
    <property type="entry name" value="RNA POLYMERASE SIGMA-70 FACTOR ECF SUBFAMILY"/>
    <property type="match status" value="1"/>
</dbReference>
<name>A0A1G9QGK2_9BACT</name>
<dbReference type="InterPro" id="IPR014284">
    <property type="entry name" value="RNA_pol_sigma-70_dom"/>
</dbReference>
<dbReference type="EMBL" id="FNFO01000010">
    <property type="protein sequence ID" value="SDM10224.1"/>
    <property type="molecule type" value="Genomic_DNA"/>
</dbReference>
<dbReference type="SUPFAM" id="SSF88659">
    <property type="entry name" value="Sigma3 and sigma4 domains of RNA polymerase sigma factors"/>
    <property type="match status" value="1"/>
</dbReference>